<dbReference type="Gene3D" id="1.10.260.40">
    <property type="entry name" value="lambda repressor-like DNA-binding domains"/>
    <property type="match status" value="1"/>
</dbReference>
<evidence type="ECO:0000313" key="4">
    <source>
        <dbReference type="EMBL" id="MBB5871147.1"/>
    </source>
</evidence>
<dbReference type="Proteomes" id="UP000587527">
    <property type="component" value="Unassembled WGS sequence"/>
</dbReference>
<evidence type="ECO:0000313" key="5">
    <source>
        <dbReference type="Proteomes" id="UP000587527"/>
    </source>
</evidence>
<gene>
    <name evidence="2" type="primary">def</name>
    <name evidence="4" type="ORF">F4553_004526</name>
</gene>
<keyword evidence="2" id="KW-0378">Hydrolase</keyword>
<feature type="binding site" evidence="2">
    <location>
        <position position="497"/>
    </location>
    <ligand>
        <name>Fe cation</name>
        <dbReference type="ChEBI" id="CHEBI:24875"/>
    </ligand>
</feature>
<dbReference type="GO" id="GO:0046872">
    <property type="term" value="F:metal ion binding"/>
    <property type="evidence" value="ECO:0007669"/>
    <property type="project" value="UniProtKB-KW"/>
</dbReference>
<comment type="catalytic activity">
    <reaction evidence="2">
        <text>N-terminal N-formyl-L-methionyl-[peptide] + H2O = N-terminal L-methionyl-[peptide] + formate</text>
        <dbReference type="Rhea" id="RHEA:24420"/>
        <dbReference type="Rhea" id="RHEA-COMP:10639"/>
        <dbReference type="Rhea" id="RHEA-COMP:10640"/>
        <dbReference type="ChEBI" id="CHEBI:15377"/>
        <dbReference type="ChEBI" id="CHEBI:15740"/>
        <dbReference type="ChEBI" id="CHEBI:49298"/>
        <dbReference type="ChEBI" id="CHEBI:64731"/>
        <dbReference type="EC" id="3.5.1.88"/>
    </reaction>
</comment>
<protein>
    <recommendedName>
        <fullName evidence="2">Peptide deformylase</fullName>
        <shortName evidence="2">PDF</shortName>
        <ecNumber evidence="2">3.5.1.88</ecNumber>
    </recommendedName>
    <alternativeName>
        <fullName evidence="2">Polypeptide deformylase</fullName>
    </alternativeName>
</protein>
<organism evidence="4 5">
    <name type="scientific">Allocatelliglobosispora scoriae</name>
    <dbReference type="NCBI Taxonomy" id="643052"/>
    <lineage>
        <taxon>Bacteria</taxon>
        <taxon>Bacillati</taxon>
        <taxon>Actinomycetota</taxon>
        <taxon>Actinomycetes</taxon>
        <taxon>Micromonosporales</taxon>
        <taxon>Micromonosporaceae</taxon>
        <taxon>Allocatelliglobosispora</taxon>
    </lineage>
</organism>
<comment type="caution">
    <text evidence="4">The sequence shown here is derived from an EMBL/GenBank/DDBJ whole genome shotgun (WGS) entry which is preliminary data.</text>
</comment>
<reference evidence="4 5" key="1">
    <citation type="submission" date="2020-08" db="EMBL/GenBank/DDBJ databases">
        <title>Sequencing the genomes of 1000 actinobacteria strains.</title>
        <authorList>
            <person name="Klenk H.-P."/>
        </authorList>
    </citation>
    <scope>NUCLEOTIDE SEQUENCE [LARGE SCALE GENOMIC DNA]</scope>
    <source>
        <strain evidence="4 5">DSM 45362</strain>
    </source>
</reference>
<comment type="function">
    <text evidence="2">Removes the formyl group from the N-terminal Met of newly synthesized proteins. Requires at least a dipeptide for an efficient rate of reaction. N-terminal L-methionine is a prerequisite for activity but the enzyme has broad specificity at other positions.</text>
</comment>
<dbReference type="InterPro" id="IPR036821">
    <property type="entry name" value="Peptide_deformylase_sf"/>
</dbReference>
<dbReference type="Gene3D" id="3.90.45.10">
    <property type="entry name" value="Peptide deformylase"/>
    <property type="match status" value="1"/>
</dbReference>
<dbReference type="EMBL" id="JACHMN010000002">
    <property type="protein sequence ID" value="MBB5871147.1"/>
    <property type="molecule type" value="Genomic_DNA"/>
</dbReference>
<dbReference type="SMART" id="SM00530">
    <property type="entry name" value="HTH_XRE"/>
    <property type="match status" value="1"/>
</dbReference>
<dbReference type="Pfam" id="PF01327">
    <property type="entry name" value="Pep_deformylase"/>
    <property type="match status" value="1"/>
</dbReference>
<feature type="active site" evidence="2">
    <location>
        <position position="494"/>
    </location>
</feature>
<feature type="binding site" evidence="2">
    <location>
        <position position="451"/>
    </location>
    <ligand>
        <name>Fe cation</name>
        <dbReference type="ChEBI" id="CHEBI:24875"/>
    </ligand>
</feature>
<dbReference type="GO" id="GO:0042586">
    <property type="term" value="F:peptide deformylase activity"/>
    <property type="evidence" value="ECO:0007669"/>
    <property type="project" value="UniProtKB-UniRule"/>
</dbReference>
<dbReference type="InterPro" id="IPR023635">
    <property type="entry name" value="Peptide_deformylase"/>
</dbReference>
<dbReference type="AlphaFoldDB" id="A0A841BPZ9"/>
<comment type="cofactor">
    <cofactor evidence="2">
        <name>Fe(2+)</name>
        <dbReference type="ChEBI" id="CHEBI:29033"/>
    </cofactor>
    <text evidence="2">Binds 1 Fe(2+) ion.</text>
</comment>
<dbReference type="RefSeq" id="WP_184839011.1">
    <property type="nucleotide sequence ID" value="NZ_JACHMN010000002.1"/>
</dbReference>
<evidence type="ECO:0000256" key="2">
    <source>
        <dbReference type="HAMAP-Rule" id="MF_00163"/>
    </source>
</evidence>
<feature type="binding site" evidence="2">
    <location>
        <position position="493"/>
    </location>
    <ligand>
        <name>Fe cation</name>
        <dbReference type="ChEBI" id="CHEBI:24875"/>
    </ligand>
</feature>
<dbReference type="InterPro" id="IPR010982">
    <property type="entry name" value="Lambda_DNA-bd_dom_sf"/>
</dbReference>
<keyword evidence="2" id="KW-0408">Iron</keyword>
<keyword evidence="2" id="KW-0648">Protein biosynthesis</keyword>
<accession>A0A841BPZ9</accession>
<dbReference type="SUPFAM" id="SSF56420">
    <property type="entry name" value="Peptide deformylase"/>
    <property type="match status" value="1"/>
</dbReference>
<dbReference type="EC" id="3.5.1.88" evidence="2"/>
<sequence length="530" mass="59329">MTTSGVERSAEAFATELARWRVERGMSKKQLAGLMGFDPSYVSHVEGRRHRPTEDFARRADMVLGADGAIWQRFQDFDEARHGRTLTTLVTRDAQVPQQWLPPGTGLVVEQEEASLAYLDGGYATTVRRSLYNAGREPVSRYLIRVAVDRYPGDPSRSNQHHRDHPLTIAELDIQASCGDTGVAESMRWRVKQDRDAFKEVWLLFENEDGRFPLYPGERTMITYSYRVGEDKWGNWFQRAVRLPTRRMTVRIDLPAALDPQVWGIETSMSAEEAPLRTPIEKESEGDRSVFTWTTDNPTLNARFRLQWRFRAVPSAPPAIGGNTQVTPGARMAAVGVRQWPLPETGDAPLTAGAARQDRLGGAELRGSARRLALPDEEVLARATVGRLQEALGHISRLHDFGKGLGLAAVQIGVDAAIAVVLPPGSGEPFVLLNPRIVGVSTEIDEQIEGCLSFFDLRGLVPRPLRIEVEHQRFDGGRVVSTFERGLARLVEHEVDHLDGRLYLDRMPQDAELIPLERHHSSGQPWQYQA</sequence>
<dbReference type="GO" id="GO:0006412">
    <property type="term" value="P:translation"/>
    <property type="evidence" value="ECO:0007669"/>
    <property type="project" value="UniProtKB-UniRule"/>
</dbReference>
<dbReference type="SUPFAM" id="SSF47413">
    <property type="entry name" value="lambda repressor-like DNA-binding domains"/>
    <property type="match status" value="1"/>
</dbReference>
<dbReference type="PANTHER" id="PTHR10458:SF22">
    <property type="entry name" value="PEPTIDE DEFORMYLASE"/>
    <property type="match status" value="1"/>
</dbReference>
<dbReference type="InterPro" id="IPR001387">
    <property type="entry name" value="Cro/C1-type_HTH"/>
</dbReference>
<dbReference type="HAMAP" id="MF_00163">
    <property type="entry name" value="Pep_deformylase"/>
    <property type="match status" value="1"/>
</dbReference>
<feature type="domain" description="HTH cro/C1-type" evidence="3">
    <location>
        <begin position="17"/>
        <end position="71"/>
    </location>
</feature>
<dbReference type="PROSITE" id="PS50943">
    <property type="entry name" value="HTH_CROC1"/>
    <property type="match status" value="1"/>
</dbReference>
<keyword evidence="5" id="KW-1185">Reference proteome</keyword>
<keyword evidence="2" id="KW-0479">Metal-binding</keyword>
<name>A0A841BPZ9_9ACTN</name>
<dbReference type="PANTHER" id="PTHR10458">
    <property type="entry name" value="PEPTIDE DEFORMYLASE"/>
    <property type="match status" value="1"/>
</dbReference>
<dbReference type="CDD" id="cd00093">
    <property type="entry name" value="HTH_XRE"/>
    <property type="match status" value="1"/>
</dbReference>
<dbReference type="Pfam" id="PF13560">
    <property type="entry name" value="HTH_31"/>
    <property type="match status" value="1"/>
</dbReference>
<dbReference type="GO" id="GO:0003677">
    <property type="term" value="F:DNA binding"/>
    <property type="evidence" value="ECO:0007669"/>
    <property type="project" value="InterPro"/>
</dbReference>
<proteinExistence type="inferred from homology"/>
<comment type="similarity">
    <text evidence="1 2">Belongs to the polypeptide deformylase family.</text>
</comment>
<evidence type="ECO:0000256" key="1">
    <source>
        <dbReference type="ARBA" id="ARBA00010759"/>
    </source>
</evidence>
<evidence type="ECO:0000259" key="3">
    <source>
        <dbReference type="PROSITE" id="PS50943"/>
    </source>
</evidence>
<dbReference type="PRINTS" id="PR01576">
    <property type="entry name" value="PDEFORMYLASE"/>
</dbReference>